<reference evidence="12" key="1">
    <citation type="submission" date="2025-08" db="UniProtKB">
        <authorList>
            <consortium name="RefSeq"/>
        </authorList>
    </citation>
    <scope>IDENTIFICATION</scope>
    <source>
        <tissue evidence="12">Testes</tissue>
    </source>
</reference>
<dbReference type="Gene3D" id="2.40.30.10">
    <property type="entry name" value="Translation factors"/>
    <property type="match status" value="1"/>
</dbReference>
<protein>
    <submittedName>
        <fullName evidence="12">NADPH oxidoreductase A-like</fullName>
    </submittedName>
</protein>
<keyword evidence="6" id="KW-0521">NADP</keyword>
<dbReference type="Gene3D" id="3.40.50.80">
    <property type="entry name" value="Nucleotide-binding domain of ferredoxin-NADP reductase (FNR) module"/>
    <property type="match status" value="1"/>
</dbReference>
<sequence>MLLMVLIFLLSCVVYIVHTLLDSSNSSHVSNTIDDFIDLGPDCSEDISDVISVDRYKTVYTDPGKQILILYATEYGFSEDVARKLYDRLVDFSVSKDDIFQPRILNAKDYELISFDQEQLLLLVIATSGDGVSPSDARPWYNDVMTTDSNLRHLNYSVLALGDSNYRYFCRAGQMIDSRLLYLGANRLIERSNVDMEDWTVINDWIKKIISCLETVVIETRVDYMSSRLPCNNDGYCRTRPFVAKMKVKRNLTTVIDSDDKETIHCEFDLSGSGLEFISGDALGIYPCNDPTDVEQLLSVLGSTGQEQLNPPQWAYQPKPDGKISLKKLLQMYYDLKNIKPELLKVIQHGQKDMNNTLNRLLVDGLSVKKNKMLDEYLKKREVVDVLKEFNYESVAMETILTNMKGLQPRYYSISSSPLKDKNTACITVAVVRYKVLGKLRSGVATTHLQDRMSVIETCPVFISRNTDFRLPMNKNLPIIMIGPGTGIAPFRAFIQERIHDESVGKNILYFGCRNKDKDFLYHDEMETWVNEGHLTLRTAFSRDQKSKIYVQDLLIQDACLVWKTLQDGGHLYVCGDAKHMSNDVHSALLDVCQSQGNMDQSEASKYLTLLEESQRYQKDVWVT</sequence>
<evidence type="ECO:0000313" key="12">
    <source>
        <dbReference type="RefSeq" id="XP_006825318.1"/>
    </source>
</evidence>
<evidence type="ECO:0000256" key="8">
    <source>
        <dbReference type="SAM" id="SignalP"/>
    </source>
</evidence>
<dbReference type="PANTHER" id="PTHR19384">
    <property type="entry name" value="NITRIC OXIDE SYNTHASE-RELATED"/>
    <property type="match status" value="1"/>
</dbReference>
<dbReference type="InterPro" id="IPR001094">
    <property type="entry name" value="Flavdoxin-like"/>
</dbReference>
<feature type="domain" description="FAD-binding FR-type" evidence="10">
    <location>
        <begin position="239"/>
        <end position="472"/>
    </location>
</feature>
<evidence type="ECO:0000256" key="5">
    <source>
        <dbReference type="ARBA" id="ARBA00022827"/>
    </source>
</evidence>
<evidence type="ECO:0000259" key="10">
    <source>
        <dbReference type="PROSITE" id="PS51384"/>
    </source>
</evidence>
<evidence type="ECO:0000313" key="11">
    <source>
        <dbReference type="Proteomes" id="UP000694865"/>
    </source>
</evidence>
<dbReference type="Gene3D" id="3.40.50.360">
    <property type="match status" value="1"/>
</dbReference>
<dbReference type="SUPFAM" id="SSF52343">
    <property type="entry name" value="Ferredoxin reductase-like, C-terminal NADP-linked domain"/>
    <property type="match status" value="1"/>
</dbReference>
<keyword evidence="4" id="KW-0288">FMN</keyword>
<evidence type="ECO:0000259" key="9">
    <source>
        <dbReference type="PROSITE" id="PS50902"/>
    </source>
</evidence>
<dbReference type="PANTHER" id="PTHR19384:SF128">
    <property type="entry name" value="NADPH OXIDOREDUCTASE A"/>
    <property type="match status" value="1"/>
</dbReference>
<dbReference type="GeneID" id="100377149"/>
<dbReference type="SUPFAM" id="SSF63380">
    <property type="entry name" value="Riboflavin synthase domain-like"/>
    <property type="match status" value="1"/>
</dbReference>
<evidence type="ECO:0000256" key="2">
    <source>
        <dbReference type="ARBA" id="ARBA00001974"/>
    </source>
</evidence>
<keyword evidence="8" id="KW-0732">Signal</keyword>
<dbReference type="PRINTS" id="PR00369">
    <property type="entry name" value="FLAVODOXIN"/>
</dbReference>
<name>A0ABM0MZ77_SACKO</name>
<dbReference type="SUPFAM" id="SSF52218">
    <property type="entry name" value="Flavoproteins"/>
    <property type="match status" value="1"/>
</dbReference>
<dbReference type="InterPro" id="IPR001433">
    <property type="entry name" value="OxRdtase_FAD/NAD-bd"/>
</dbReference>
<evidence type="ECO:0000256" key="1">
    <source>
        <dbReference type="ARBA" id="ARBA00001917"/>
    </source>
</evidence>
<evidence type="ECO:0000256" key="6">
    <source>
        <dbReference type="ARBA" id="ARBA00022857"/>
    </source>
</evidence>
<gene>
    <name evidence="12" type="primary">LOC100377149</name>
</gene>
<dbReference type="InterPro" id="IPR017927">
    <property type="entry name" value="FAD-bd_FR_type"/>
</dbReference>
<comment type="cofactor">
    <cofactor evidence="2">
        <name>FAD</name>
        <dbReference type="ChEBI" id="CHEBI:57692"/>
    </cofactor>
</comment>
<comment type="cofactor">
    <cofactor evidence="1">
        <name>FMN</name>
        <dbReference type="ChEBI" id="CHEBI:58210"/>
    </cofactor>
</comment>
<dbReference type="Pfam" id="PF00667">
    <property type="entry name" value="FAD_binding_1"/>
    <property type="match status" value="1"/>
</dbReference>
<feature type="chain" id="PRO_5046293172" evidence="8">
    <location>
        <begin position="20"/>
        <end position="624"/>
    </location>
</feature>
<dbReference type="InterPro" id="IPR017938">
    <property type="entry name" value="Riboflavin_synthase-like_b-brl"/>
</dbReference>
<dbReference type="PROSITE" id="PS51384">
    <property type="entry name" value="FAD_FR"/>
    <property type="match status" value="1"/>
</dbReference>
<dbReference type="InterPro" id="IPR029039">
    <property type="entry name" value="Flavoprotein-like_sf"/>
</dbReference>
<dbReference type="Pfam" id="PF00258">
    <property type="entry name" value="Flavodoxin_1"/>
    <property type="match status" value="1"/>
</dbReference>
<proteinExistence type="predicted"/>
<feature type="signal peptide" evidence="8">
    <location>
        <begin position="1"/>
        <end position="19"/>
    </location>
</feature>
<keyword evidence="5" id="KW-0274">FAD</keyword>
<dbReference type="InterPro" id="IPR003097">
    <property type="entry name" value="CysJ-like_FAD-binding"/>
</dbReference>
<keyword evidence="11" id="KW-1185">Reference proteome</keyword>
<dbReference type="Pfam" id="PF00175">
    <property type="entry name" value="NAD_binding_1"/>
    <property type="match status" value="1"/>
</dbReference>
<evidence type="ECO:0000256" key="4">
    <source>
        <dbReference type="ARBA" id="ARBA00022643"/>
    </source>
</evidence>
<keyword evidence="3" id="KW-0285">Flavoprotein</keyword>
<feature type="domain" description="Flavodoxin-like" evidence="9">
    <location>
        <begin position="67"/>
        <end position="210"/>
    </location>
</feature>
<dbReference type="Proteomes" id="UP000694865">
    <property type="component" value="Unplaced"/>
</dbReference>
<accession>A0ABM0MZ77</accession>
<dbReference type="Gene3D" id="1.20.990.10">
    <property type="entry name" value="NADPH-cytochrome p450 Reductase, Chain A, domain 3"/>
    <property type="match status" value="1"/>
</dbReference>
<dbReference type="InterPro" id="IPR008254">
    <property type="entry name" value="Flavodoxin/NO_synth"/>
</dbReference>
<dbReference type="RefSeq" id="XP_006825318.1">
    <property type="nucleotide sequence ID" value="XM_006825255.1"/>
</dbReference>
<evidence type="ECO:0000256" key="7">
    <source>
        <dbReference type="ARBA" id="ARBA00023002"/>
    </source>
</evidence>
<dbReference type="InterPro" id="IPR023173">
    <property type="entry name" value="NADPH_Cyt_P450_Rdtase_alpha"/>
</dbReference>
<keyword evidence="7" id="KW-0560">Oxidoreductase</keyword>
<dbReference type="InterPro" id="IPR039261">
    <property type="entry name" value="FNR_nucleotide-bd"/>
</dbReference>
<evidence type="ECO:0000256" key="3">
    <source>
        <dbReference type="ARBA" id="ARBA00022630"/>
    </source>
</evidence>
<dbReference type="PRINTS" id="PR00371">
    <property type="entry name" value="FPNCR"/>
</dbReference>
<dbReference type="PROSITE" id="PS50902">
    <property type="entry name" value="FLAVODOXIN_LIKE"/>
    <property type="match status" value="1"/>
</dbReference>
<dbReference type="InterPro" id="IPR001709">
    <property type="entry name" value="Flavoprot_Pyr_Nucl_cyt_Rdtase"/>
</dbReference>
<organism evidence="11 12">
    <name type="scientific">Saccoglossus kowalevskii</name>
    <name type="common">Acorn worm</name>
    <dbReference type="NCBI Taxonomy" id="10224"/>
    <lineage>
        <taxon>Eukaryota</taxon>
        <taxon>Metazoa</taxon>
        <taxon>Hemichordata</taxon>
        <taxon>Enteropneusta</taxon>
        <taxon>Harrimaniidae</taxon>
        <taxon>Saccoglossus</taxon>
    </lineage>
</organism>